<comment type="pathway">
    <text evidence="1 8 13">Porphyrin-containing compound metabolism; protoporphyrin-IX biosynthesis; 5-aminolevulinate from L-glutamyl-tRNA(Glu): step 1/2.</text>
</comment>
<keyword evidence="4 8" id="KW-0521">NADP</keyword>
<dbReference type="SUPFAM" id="SSF51735">
    <property type="entry name" value="NAD(P)-binding Rossmann-fold domains"/>
    <property type="match status" value="1"/>
</dbReference>
<dbReference type="NCBIfam" id="NF000744">
    <property type="entry name" value="PRK00045.1-3"/>
    <property type="match status" value="1"/>
</dbReference>
<dbReference type="EC" id="1.2.1.70" evidence="3 8"/>
<evidence type="ECO:0000256" key="13">
    <source>
        <dbReference type="RuleBase" id="RU000584"/>
    </source>
</evidence>
<dbReference type="HAMAP" id="MF_00087">
    <property type="entry name" value="Glu_tRNA_reductase"/>
    <property type="match status" value="1"/>
</dbReference>
<dbReference type="RefSeq" id="WP_139084656.1">
    <property type="nucleotide sequence ID" value="NZ_VDFR01000027.1"/>
</dbReference>
<evidence type="ECO:0000256" key="12">
    <source>
        <dbReference type="PIRSR" id="PIRSR000445-4"/>
    </source>
</evidence>
<comment type="function">
    <text evidence="8">Catalyzes the NADPH-dependent reduction of glutamyl-tRNA(Glu) to glutamate 1-semialdehyde (GSA).</text>
</comment>
<dbReference type="InterPro" id="IPR006151">
    <property type="entry name" value="Shikm_DH/Glu-tRNA_Rdtase"/>
</dbReference>
<evidence type="ECO:0000313" key="18">
    <source>
        <dbReference type="EMBL" id="TNC49250.1"/>
    </source>
</evidence>
<proteinExistence type="inferred from homology"/>
<dbReference type="Proteomes" id="UP000306740">
    <property type="component" value="Unassembled WGS sequence"/>
</dbReference>
<dbReference type="Gene3D" id="3.30.460.30">
    <property type="entry name" value="Glutamyl-tRNA reductase, N-terminal domain"/>
    <property type="match status" value="1"/>
</dbReference>
<feature type="domain" description="Quinate/shikimate 5-dehydrogenase/glutamyl-tRNA reductase" evidence="15">
    <location>
        <begin position="172"/>
        <end position="304"/>
    </location>
</feature>
<feature type="binding site" evidence="8 10">
    <location>
        <position position="120"/>
    </location>
    <ligand>
        <name>substrate</name>
    </ligand>
</feature>
<name>A0A5C4MJ50_9ACTN</name>
<evidence type="ECO:0000256" key="10">
    <source>
        <dbReference type="PIRSR" id="PIRSR000445-2"/>
    </source>
</evidence>
<dbReference type="InterPro" id="IPR018214">
    <property type="entry name" value="GluRdtase_CS"/>
</dbReference>
<evidence type="ECO:0000256" key="9">
    <source>
        <dbReference type="PIRSR" id="PIRSR000445-1"/>
    </source>
</evidence>
<comment type="subunit">
    <text evidence="8">Homodimer.</text>
</comment>
<dbReference type="GO" id="GO:0019353">
    <property type="term" value="P:protoporphyrinogen IX biosynthetic process from glutamate"/>
    <property type="evidence" value="ECO:0007669"/>
    <property type="project" value="TreeGrafter"/>
</dbReference>
<evidence type="ECO:0000256" key="7">
    <source>
        <dbReference type="ARBA" id="ARBA00047464"/>
    </source>
</evidence>
<dbReference type="GO" id="GO:0008883">
    <property type="term" value="F:glutamyl-tRNA reductase activity"/>
    <property type="evidence" value="ECO:0007669"/>
    <property type="project" value="UniProtKB-UniRule"/>
</dbReference>
<dbReference type="UniPathway" id="UPA00251">
    <property type="reaction ID" value="UER00316"/>
</dbReference>
<dbReference type="Gene3D" id="3.40.50.720">
    <property type="entry name" value="NAD(P)-binding Rossmann-like Domain"/>
    <property type="match status" value="1"/>
</dbReference>
<reference evidence="17 19" key="1">
    <citation type="submission" date="2019-05" db="EMBL/GenBank/DDBJ databases">
        <title>Mumia sp. nov., isolated from the intestinal contents of plateau pika (Ochotona curzoniae) in the Qinghai-Tibet plateau of China.</title>
        <authorList>
            <person name="Tian Z."/>
        </authorList>
    </citation>
    <scope>NUCLEOTIDE SEQUENCE [LARGE SCALE GENOMIC DNA]</scope>
    <source>
        <strain evidence="19">527</strain>
        <strain evidence="17">Z527</strain>
    </source>
</reference>
<dbReference type="PANTHER" id="PTHR43013:SF1">
    <property type="entry name" value="GLUTAMYL-TRNA REDUCTASE"/>
    <property type="match status" value="1"/>
</dbReference>
<dbReference type="InterPro" id="IPR015895">
    <property type="entry name" value="4pyrrol_synth_GluRdtase_N"/>
</dbReference>
<dbReference type="AlphaFoldDB" id="A0A5C4MJ50"/>
<gene>
    <name evidence="8" type="primary">hemA</name>
    <name evidence="18" type="ORF">FHE65_05885</name>
    <name evidence="17" type="ORF">FHE65_22770</name>
</gene>
<keyword evidence="5 8" id="KW-0560">Oxidoreductase</keyword>
<dbReference type="CDD" id="cd05213">
    <property type="entry name" value="NAD_bind_Glutamyl_tRNA_reduct"/>
    <property type="match status" value="1"/>
</dbReference>
<dbReference type="OrthoDB" id="110209at2"/>
<evidence type="ECO:0000313" key="19">
    <source>
        <dbReference type="Proteomes" id="UP000306740"/>
    </source>
</evidence>
<comment type="caution">
    <text evidence="17">The sequence shown here is derived from an EMBL/GenBank/DDBJ whole genome shotgun (WGS) entry which is preliminary data.</text>
</comment>
<evidence type="ECO:0000259" key="14">
    <source>
        <dbReference type="Pfam" id="PF00745"/>
    </source>
</evidence>
<sequence length="438" mass="46056">MSVLVVGVSHRSAPVSVLEQVALDGDEIAKVARQALDTDHVTESLVVSTCNRVEIYVEAERFHGSVEDISDLLVERSGLTRNDLLRHIYVHYDDAAVAHLFSVAAGLDSMVVGESQILGQVRTALQRGQDDATVGPALNVLFQQALRIAKRGHAETDIDRAGPSLVAASLELVAKAGHRLEDLRVLVVGAGAMASLAATTAARRGVAGVSIANRTHASAERLAAGVGGTAVPWSALDDALADADLVVSCTGATGTVIGVEQVLRATSDRTTPYVMIDLALPRDVEDDVADLPGVMVLGLAALQEMLADEQGAADIDAVRDIVAGEVAAFLTARHAAKVTPTVVALRSMATGVVESEVERLEGRLRDVDPEVVAELRQTVRRVADKLLHQPTVRIKEMAGRPDALTYANALADLFALDPATIEAVRSVDTPLSNGGGQE</sequence>
<feature type="binding site" evidence="8 10">
    <location>
        <position position="109"/>
    </location>
    <ligand>
        <name>substrate</name>
    </ligand>
</feature>
<dbReference type="PIRSF" id="PIRSF000445">
    <property type="entry name" value="4pyrrol_synth_GluRdtase"/>
    <property type="match status" value="1"/>
</dbReference>
<evidence type="ECO:0000256" key="6">
    <source>
        <dbReference type="ARBA" id="ARBA00023244"/>
    </source>
</evidence>
<dbReference type="NCBIfam" id="TIGR01035">
    <property type="entry name" value="hemA"/>
    <property type="match status" value="1"/>
</dbReference>
<evidence type="ECO:0000256" key="8">
    <source>
        <dbReference type="HAMAP-Rule" id="MF_00087"/>
    </source>
</evidence>
<feature type="domain" description="Tetrapyrrole biosynthesis glutamyl-tRNA reductase dimerisation" evidence="14">
    <location>
        <begin position="318"/>
        <end position="416"/>
    </location>
</feature>
<feature type="binding site" evidence="8 10">
    <location>
        <begin position="114"/>
        <end position="116"/>
    </location>
    <ligand>
        <name>substrate</name>
    </ligand>
</feature>
<dbReference type="Pfam" id="PF01488">
    <property type="entry name" value="Shikimate_DH"/>
    <property type="match status" value="1"/>
</dbReference>
<evidence type="ECO:0000256" key="4">
    <source>
        <dbReference type="ARBA" id="ARBA00022857"/>
    </source>
</evidence>
<evidence type="ECO:0000256" key="3">
    <source>
        <dbReference type="ARBA" id="ARBA00012970"/>
    </source>
</evidence>
<feature type="binding site" evidence="8 10">
    <location>
        <begin position="49"/>
        <end position="52"/>
    </location>
    <ligand>
        <name>substrate</name>
    </ligand>
</feature>
<dbReference type="PROSITE" id="PS00747">
    <property type="entry name" value="GLUTR"/>
    <property type="match status" value="1"/>
</dbReference>
<evidence type="ECO:0000259" key="15">
    <source>
        <dbReference type="Pfam" id="PF01488"/>
    </source>
</evidence>
<evidence type="ECO:0000259" key="16">
    <source>
        <dbReference type="Pfam" id="PF05201"/>
    </source>
</evidence>
<evidence type="ECO:0000313" key="17">
    <source>
        <dbReference type="EMBL" id="TNC41006.1"/>
    </source>
</evidence>
<dbReference type="FunFam" id="3.30.460.30:FF:000001">
    <property type="entry name" value="Glutamyl-tRNA reductase"/>
    <property type="match status" value="1"/>
</dbReference>
<protein>
    <recommendedName>
        <fullName evidence="3 8">Glutamyl-tRNA reductase</fullName>
        <shortName evidence="8">GluTR</shortName>
        <ecNumber evidence="3 8">1.2.1.70</ecNumber>
    </recommendedName>
</protein>
<dbReference type="SUPFAM" id="SSF69075">
    <property type="entry name" value="Glutamyl tRNA-reductase dimerization domain"/>
    <property type="match status" value="1"/>
</dbReference>
<organism evidence="17 19">
    <name type="scientific">Mumia zhuanghuii</name>
    <dbReference type="NCBI Taxonomy" id="2585211"/>
    <lineage>
        <taxon>Bacteria</taxon>
        <taxon>Bacillati</taxon>
        <taxon>Actinomycetota</taxon>
        <taxon>Actinomycetes</taxon>
        <taxon>Propionibacteriales</taxon>
        <taxon>Nocardioidaceae</taxon>
        <taxon>Mumia</taxon>
    </lineage>
</organism>
<comment type="miscellaneous">
    <text evidence="8">During catalysis, the active site Cys acts as a nucleophile attacking the alpha-carbonyl group of tRNA-bound glutamate with the formation of a thioester intermediate between enzyme and glutamate, and the concomitant release of tRNA(Glu). The thioester intermediate is finally reduced by direct hydride transfer from NADPH, to form the product GSA.</text>
</comment>
<dbReference type="Pfam" id="PF05201">
    <property type="entry name" value="GlutR_N"/>
    <property type="match status" value="1"/>
</dbReference>
<feature type="active site" description="Nucleophile" evidence="8 9">
    <location>
        <position position="50"/>
    </location>
</feature>
<comment type="domain">
    <text evidence="8">Possesses an unusual extended V-shaped dimeric structure with each monomer consisting of three distinct domains arranged along a curved 'spinal' alpha-helix. The N-terminal catalytic domain specifically recognizes the glutamate moiety of the substrate. The second domain is the NADPH-binding domain, and the third C-terminal domain is responsible for dimerization.</text>
</comment>
<dbReference type="InterPro" id="IPR036453">
    <property type="entry name" value="GluRdtase_dimer_dom_sf"/>
</dbReference>
<accession>A0A5C4MJ50</accession>
<evidence type="ECO:0000256" key="1">
    <source>
        <dbReference type="ARBA" id="ARBA00005059"/>
    </source>
</evidence>
<dbReference type="EMBL" id="VDFR01000107">
    <property type="protein sequence ID" value="TNC41006.1"/>
    <property type="molecule type" value="Genomic_DNA"/>
</dbReference>
<dbReference type="InterPro" id="IPR015896">
    <property type="entry name" value="4pyrrol_synth_GluRdtase_dimer"/>
</dbReference>
<keyword evidence="6 8" id="KW-0627">Porphyrin biosynthesis</keyword>
<feature type="site" description="Important for activity" evidence="8 12">
    <location>
        <position position="99"/>
    </location>
</feature>
<dbReference type="InterPro" id="IPR036291">
    <property type="entry name" value="NAD(P)-bd_dom_sf"/>
</dbReference>
<evidence type="ECO:0000256" key="2">
    <source>
        <dbReference type="ARBA" id="ARBA00005916"/>
    </source>
</evidence>
<evidence type="ECO:0000256" key="11">
    <source>
        <dbReference type="PIRSR" id="PIRSR000445-3"/>
    </source>
</evidence>
<dbReference type="GO" id="GO:0050661">
    <property type="term" value="F:NADP binding"/>
    <property type="evidence" value="ECO:0007669"/>
    <property type="project" value="InterPro"/>
</dbReference>
<comment type="similarity">
    <text evidence="2 8 13">Belongs to the glutamyl-tRNA reductase family.</text>
</comment>
<feature type="binding site" evidence="8 11">
    <location>
        <begin position="189"/>
        <end position="194"/>
    </location>
    <ligand>
        <name>NADP(+)</name>
        <dbReference type="ChEBI" id="CHEBI:58349"/>
    </ligand>
</feature>
<dbReference type="SUPFAM" id="SSF69742">
    <property type="entry name" value="Glutamyl tRNA-reductase catalytic, N-terminal domain"/>
    <property type="match status" value="1"/>
</dbReference>
<dbReference type="EMBL" id="VDFR01000027">
    <property type="protein sequence ID" value="TNC49250.1"/>
    <property type="molecule type" value="Genomic_DNA"/>
</dbReference>
<dbReference type="InterPro" id="IPR000343">
    <property type="entry name" value="4pyrrol_synth_GluRdtase"/>
</dbReference>
<dbReference type="InterPro" id="IPR036343">
    <property type="entry name" value="GluRdtase_N_sf"/>
</dbReference>
<comment type="catalytic activity">
    <reaction evidence="7 8 13">
        <text>(S)-4-amino-5-oxopentanoate + tRNA(Glu) + NADP(+) = L-glutamyl-tRNA(Glu) + NADPH + H(+)</text>
        <dbReference type="Rhea" id="RHEA:12344"/>
        <dbReference type="Rhea" id="RHEA-COMP:9663"/>
        <dbReference type="Rhea" id="RHEA-COMP:9680"/>
        <dbReference type="ChEBI" id="CHEBI:15378"/>
        <dbReference type="ChEBI" id="CHEBI:57501"/>
        <dbReference type="ChEBI" id="CHEBI:57783"/>
        <dbReference type="ChEBI" id="CHEBI:58349"/>
        <dbReference type="ChEBI" id="CHEBI:78442"/>
        <dbReference type="ChEBI" id="CHEBI:78520"/>
        <dbReference type="EC" id="1.2.1.70"/>
    </reaction>
</comment>
<dbReference type="Pfam" id="PF00745">
    <property type="entry name" value="GlutR_dimer"/>
    <property type="match status" value="1"/>
</dbReference>
<evidence type="ECO:0000256" key="5">
    <source>
        <dbReference type="ARBA" id="ARBA00023002"/>
    </source>
</evidence>
<feature type="domain" description="Glutamyl-tRNA reductase N-terminal" evidence="16">
    <location>
        <begin position="6"/>
        <end position="156"/>
    </location>
</feature>
<dbReference type="PANTHER" id="PTHR43013">
    <property type="entry name" value="GLUTAMYL-TRNA REDUCTASE"/>
    <property type="match status" value="1"/>
</dbReference>